<dbReference type="SUPFAM" id="SSF54292">
    <property type="entry name" value="2Fe-2S ferredoxin-like"/>
    <property type="match status" value="1"/>
</dbReference>
<dbReference type="Gene3D" id="3.10.20.30">
    <property type="match status" value="1"/>
</dbReference>
<sequence length="153" mass="16275">MALTLNINGEDFEIDADPQMPLLWAIREKAGLNGTKFGCGIAQCGSCTVIVDGNAVRSCNTPVATAVGKSIRTIEGVSEGNDHPVQLAWQELTVPQCGYCQSGQIMSAVALLERNPEPSDNEIDKAMAGNVCRCGTYPRIRAAIHRAAELSKA</sequence>
<dbReference type="Pfam" id="PF00111">
    <property type="entry name" value="Fer2"/>
    <property type="match status" value="1"/>
</dbReference>
<dbReference type="PANTHER" id="PTHR44379:SF2">
    <property type="entry name" value="BLR6218 PROTEIN"/>
    <property type="match status" value="1"/>
</dbReference>
<keyword evidence="3" id="KW-0560">Oxidoreductase</keyword>
<dbReference type="InterPro" id="IPR036884">
    <property type="entry name" value="2Fe-2S-bd_dom_sf"/>
</dbReference>
<comment type="caution">
    <text evidence="7">The sequence shown here is derived from an EMBL/GenBank/DDBJ whole genome shotgun (WGS) entry which is preliminary data.</text>
</comment>
<dbReference type="Proteomes" id="UP000617355">
    <property type="component" value="Unassembled WGS sequence"/>
</dbReference>
<dbReference type="InterPro" id="IPR051452">
    <property type="entry name" value="Diverse_Oxidoreductases"/>
</dbReference>
<dbReference type="InterPro" id="IPR006058">
    <property type="entry name" value="2Fe2S_fd_BS"/>
</dbReference>
<organism evidence="7 8">
    <name type="scientific">Sinisalibacter lacisalsi</name>
    <dbReference type="NCBI Taxonomy" id="1526570"/>
    <lineage>
        <taxon>Bacteria</taxon>
        <taxon>Pseudomonadati</taxon>
        <taxon>Pseudomonadota</taxon>
        <taxon>Alphaproteobacteria</taxon>
        <taxon>Rhodobacterales</taxon>
        <taxon>Roseobacteraceae</taxon>
        <taxon>Sinisalibacter</taxon>
    </lineage>
</organism>
<dbReference type="Gene3D" id="1.10.150.120">
    <property type="entry name" value="[2Fe-2S]-binding domain"/>
    <property type="match status" value="1"/>
</dbReference>
<keyword evidence="5" id="KW-0411">Iron-sulfur</keyword>
<evidence type="ECO:0000256" key="2">
    <source>
        <dbReference type="ARBA" id="ARBA00022723"/>
    </source>
</evidence>
<reference evidence="8" key="1">
    <citation type="journal article" date="2019" name="Int. J. Syst. Evol. Microbiol.">
        <title>The Global Catalogue of Microorganisms (GCM) 10K type strain sequencing project: providing services to taxonomists for standard genome sequencing and annotation.</title>
        <authorList>
            <consortium name="The Broad Institute Genomics Platform"/>
            <consortium name="The Broad Institute Genome Sequencing Center for Infectious Disease"/>
            <person name="Wu L."/>
            <person name="Ma J."/>
        </authorList>
    </citation>
    <scope>NUCLEOTIDE SEQUENCE [LARGE SCALE GENOMIC DNA]</scope>
    <source>
        <strain evidence="8">CGMCC 1.12922</strain>
    </source>
</reference>
<evidence type="ECO:0000256" key="5">
    <source>
        <dbReference type="ARBA" id="ARBA00023014"/>
    </source>
</evidence>
<accession>A0ABQ1QSW2</accession>
<dbReference type="PROSITE" id="PS00197">
    <property type="entry name" value="2FE2S_FER_1"/>
    <property type="match status" value="1"/>
</dbReference>
<keyword evidence="2" id="KW-0479">Metal-binding</keyword>
<feature type="domain" description="2Fe-2S ferredoxin-type" evidence="6">
    <location>
        <begin position="1"/>
        <end position="77"/>
    </location>
</feature>
<dbReference type="SUPFAM" id="SSF47741">
    <property type="entry name" value="CO dehydrogenase ISP C-domain like"/>
    <property type="match status" value="1"/>
</dbReference>
<proteinExistence type="predicted"/>
<name>A0ABQ1QSW2_9RHOB</name>
<dbReference type="EMBL" id="BMGI01000004">
    <property type="protein sequence ID" value="GGD41895.1"/>
    <property type="molecule type" value="Genomic_DNA"/>
</dbReference>
<evidence type="ECO:0000313" key="8">
    <source>
        <dbReference type="Proteomes" id="UP000617355"/>
    </source>
</evidence>
<evidence type="ECO:0000256" key="4">
    <source>
        <dbReference type="ARBA" id="ARBA00023004"/>
    </source>
</evidence>
<evidence type="ECO:0000259" key="6">
    <source>
        <dbReference type="PROSITE" id="PS51085"/>
    </source>
</evidence>
<keyword evidence="8" id="KW-1185">Reference proteome</keyword>
<dbReference type="Pfam" id="PF01799">
    <property type="entry name" value="Fer2_2"/>
    <property type="match status" value="1"/>
</dbReference>
<dbReference type="CDD" id="cd00207">
    <property type="entry name" value="fer2"/>
    <property type="match status" value="1"/>
</dbReference>
<dbReference type="InterPro" id="IPR036010">
    <property type="entry name" value="2Fe-2S_ferredoxin-like_sf"/>
</dbReference>
<dbReference type="InterPro" id="IPR012675">
    <property type="entry name" value="Beta-grasp_dom_sf"/>
</dbReference>
<gene>
    <name evidence="7" type="ORF">GCM10011358_27200</name>
</gene>
<dbReference type="PANTHER" id="PTHR44379">
    <property type="entry name" value="OXIDOREDUCTASE WITH IRON-SULFUR SUBUNIT"/>
    <property type="match status" value="1"/>
</dbReference>
<evidence type="ECO:0000313" key="7">
    <source>
        <dbReference type="EMBL" id="GGD41895.1"/>
    </source>
</evidence>
<keyword evidence="4" id="KW-0408">Iron</keyword>
<dbReference type="PROSITE" id="PS51085">
    <property type="entry name" value="2FE2S_FER_2"/>
    <property type="match status" value="1"/>
</dbReference>
<dbReference type="RefSeq" id="WP_188528640.1">
    <property type="nucleotide sequence ID" value="NZ_BMGI01000004.1"/>
</dbReference>
<protein>
    <submittedName>
        <fullName evidence="7">Oxidoreductase subunit alpha</fullName>
    </submittedName>
</protein>
<dbReference type="InterPro" id="IPR001041">
    <property type="entry name" value="2Fe-2S_ferredoxin-type"/>
</dbReference>
<evidence type="ECO:0000256" key="1">
    <source>
        <dbReference type="ARBA" id="ARBA00022714"/>
    </source>
</evidence>
<keyword evidence="1" id="KW-0001">2Fe-2S</keyword>
<dbReference type="InterPro" id="IPR002888">
    <property type="entry name" value="2Fe-2S-bd"/>
</dbReference>
<evidence type="ECO:0000256" key="3">
    <source>
        <dbReference type="ARBA" id="ARBA00023002"/>
    </source>
</evidence>